<keyword evidence="2" id="KW-1185">Reference proteome</keyword>
<dbReference type="EMBL" id="JAGVRK010000001">
    <property type="protein sequence ID" value="MBS2969368.1"/>
    <property type="molecule type" value="Genomic_DNA"/>
</dbReference>
<evidence type="ECO:0000313" key="2">
    <source>
        <dbReference type="Proteomes" id="UP000682403"/>
    </source>
</evidence>
<gene>
    <name evidence="1" type="ORF">J9317_11385</name>
</gene>
<proteinExistence type="predicted"/>
<organism evidence="1 2">
    <name type="scientific">Metabacillus flavus</name>
    <dbReference type="NCBI Taxonomy" id="2823519"/>
    <lineage>
        <taxon>Bacteria</taxon>
        <taxon>Bacillati</taxon>
        <taxon>Bacillota</taxon>
        <taxon>Bacilli</taxon>
        <taxon>Bacillales</taxon>
        <taxon>Bacillaceae</taxon>
        <taxon>Metabacillus</taxon>
    </lineage>
</organism>
<dbReference type="Pfam" id="PF10720">
    <property type="entry name" value="DUF2515"/>
    <property type="match status" value="1"/>
</dbReference>
<sequence length="329" mass="39734">MDKEAFDQQQAAFVMREIRKQLERANYDNISRTYAYFQFYIRNPEIQWSFLASMVSRNAGYNMTDLHSSCYRAALDHKLRRELFLTYEDANWLIFSDAFPQLLIYEYSKIIGFPLFSLLKAFSVSPFMIREWQTFWDERNKERILTSLIINEQHLIHNPVIRHPVFKKEVFTSFVYRFQDVFHFSTVLFPTLNGELYGYSVYDFKRKASRIELGKKLAWLLFQSRWKDDFFLFASAVPHTGSRFDYEQYFDDKRIRQTPILRMAFPAVPHHIDVSKREWFHGQNLNKYYSAPAIRGRSELTDWHRKKRNQMQLISFLKEFWTVQKKTGK</sequence>
<reference evidence="1 2" key="1">
    <citation type="submission" date="2021-04" db="EMBL/GenBank/DDBJ databases">
        <title>Metabacillus sp. strain KIGAM252 whole genome sequence.</title>
        <authorList>
            <person name="Seo M.-J."/>
            <person name="Cho E.-S."/>
            <person name="Hwang C.Y."/>
            <person name="Yoon D.J."/>
        </authorList>
    </citation>
    <scope>NUCLEOTIDE SEQUENCE [LARGE SCALE GENOMIC DNA]</scope>
    <source>
        <strain evidence="1 2">KIGAM252</strain>
    </source>
</reference>
<comment type="caution">
    <text evidence="1">The sequence shown here is derived from an EMBL/GenBank/DDBJ whole genome shotgun (WGS) entry which is preliminary data.</text>
</comment>
<dbReference type="Proteomes" id="UP000682403">
    <property type="component" value="Unassembled WGS sequence"/>
</dbReference>
<accession>A0ABS5LFJ0</accession>
<dbReference type="InterPro" id="IPR019658">
    <property type="entry name" value="DUF2515"/>
</dbReference>
<evidence type="ECO:0000313" key="1">
    <source>
        <dbReference type="EMBL" id="MBS2969368.1"/>
    </source>
</evidence>
<name>A0ABS5LFJ0_9BACI</name>
<protein>
    <submittedName>
        <fullName evidence="1">DUF2515 family protein</fullName>
    </submittedName>
</protein>